<dbReference type="InterPro" id="IPR051414">
    <property type="entry name" value="Adenylate-forming_Reductase"/>
</dbReference>
<dbReference type="AlphaFoldDB" id="A0AAD9SFB8"/>
<sequence length="1051" mass="116142">MQLPGDIGRRLLPSHVDDIAQHEPHRVFYSVTKTNNPQDGFRDITSKTFARAVDRCAWHIEENLGQGWGQDFPTLCYIGPQDLVYGILVLACVKTGYKVLLNSARETLESHLSLLEKTNCNNFLLPPSFSLPVVKQILSSRQMTVLEIPSLQYWINDFWAGTDKPYPYVKSFDEGKHDPFAVLHTSGSTGPPKPIVQTLGSLSAEDAFTALPDMGYEGTWPATSSGTRLYGAFPHFHCAGLHMLLPVSIFSGFTLVLGPFPPSPEVANSVHIHGNVQETILAPITLVELTKNPEYLRNLSRLKQVTFGGGPLPQAVGDLIASKTRLLNGLGTTETGQHPLQLSDPEDWLYMRTSPVLGQEYRQISSDLYEQFIVRKPEFQLFQGVFYNFPELNEWPMKDLYSKHPTKDGVWLYRGRADDVIVFSTGEKLDPIEIESTINADPAITSALITGDGHFQSSLLVEAVRPPTTKAEKEHLLSIIWPSIQAANKQCPSHGRIHRDMVLFTSSDKPMLRAGKGTVQRKMTLKLYASELDALYKASEEFVRVSADGGNSGGRSAGDLVMDVITKFTDIDVQGLAPEADLFELGLDSLQVMTMARALNYFFVQRGATSKPLEPKIIYLNPNISGLTKAVGDLMEGKDPAKTAKTEEEKMEQLYKTQVMDLPIIAKHASPRPHDGSTVIITGSSGSLGSYILDSLNSNPRISRVYCLNRGPQSADRQQQSQATKGLKPVSTDKVIFLDADLSKPRLGLSSDQYRKLLEDTTHVIHNAWTVDFNLSLDSYSTQIAAVRRLIDFSVSSRFEARVFFISSVSAVSNWKPANTEQPNETVCIPEEVLCDWHVAHGNGYGRSKLVAESILAEGARESGIPVTLCRVGQVAGPTTGAGVWPKQEWLPSLIASSKHLKKLPNSLGQMNTVDWIPVDLLAKVVVELAVNAASSKGNDAAAAVFHAANPRQNTWDKLVPIIARGLPDDVEVVSLETWVQALRETADGENHEAQNPAVKLVDFFESLVDNKDKEPFLLDTKRASAVSETLVGLEPVKEEWVERWMTQWHF</sequence>
<reference evidence="6" key="1">
    <citation type="submission" date="2023-06" db="EMBL/GenBank/DDBJ databases">
        <authorList>
            <person name="Noh H."/>
        </authorList>
    </citation>
    <scope>NUCLEOTIDE SEQUENCE</scope>
    <source>
        <strain evidence="6">DUCC20226</strain>
    </source>
</reference>
<name>A0AAD9SFB8_PHOAM</name>
<evidence type="ECO:0000313" key="6">
    <source>
        <dbReference type="EMBL" id="KAK2607152.1"/>
    </source>
</evidence>
<organism evidence="6 7">
    <name type="scientific">Phomopsis amygdali</name>
    <name type="common">Fusicoccum amygdali</name>
    <dbReference type="NCBI Taxonomy" id="1214568"/>
    <lineage>
        <taxon>Eukaryota</taxon>
        <taxon>Fungi</taxon>
        <taxon>Dikarya</taxon>
        <taxon>Ascomycota</taxon>
        <taxon>Pezizomycotina</taxon>
        <taxon>Sordariomycetes</taxon>
        <taxon>Sordariomycetidae</taxon>
        <taxon>Diaporthales</taxon>
        <taxon>Diaporthaceae</taxon>
        <taxon>Diaporthe</taxon>
    </lineage>
</organism>
<dbReference type="SUPFAM" id="SSF56801">
    <property type="entry name" value="Acetyl-CoA synthetase-like"/>
    <property type="match status" value="1"/>
</dbReference>
<evidence type="ECO:0000259" key="5">
    <source>
        <dbReference type="Pfam" id="PF07993"/>
    </source>
</evidence>
<keyword evidence="2" id="KW-0597">Phosphoprotein</keyword>
<dbReference type="InterPro" id="IPR036291">
    <property type="entry name" value="NAD(P)-bd_dom_sf"/>
</dbReference>
<dbReference type="PANTHER" id="PTHR43439">
    <property type="entry name" value="PHENYLACETATE-COENZYME A LIGASE"/>
    <property type="match status" value="1"/>
</dbReference>
<proteinExistence type="predicted"/>
<feature type="domain" description="AMP-dependent synthetase/ligase" evidence="3">
    <location>
        <begin position="21"/>
        <end position="347"/>
    </location>
</feature>
<evidence type="ECO:0000256" key="2">
    <source>
        <dbReference type="ARBA" id="ARBA00022553"/>
    </source>
</evidence>
<dbReference type="InterPro" id="IPR020845">
    <property type="entry name" value="AMP-binding_CS"/>
</dbReference>
<protein>
    <recommendedName>
        <fullName evidence="8">Carrier domain-containing protein</fullName>
    </recommendedName>
</protein>
<dbReference type="SUPFAM" id="SSF51735">
    <property type="entry name" value="NAD(P)-binding Rossmann-fold domains"/>
    <property type="match status" value="1"/>
</dbReference>
<dbReference type="Pfam" id="PF07993">
    <property type="entry name" value="NAD_binding_4"/>
    <property type="match status" value="1"/>
</dbReference>
<dbReference type="PROSITE" id="PS00455">
    <property type="entry name" value="AMP_BINDING"/>
    <property type="match status" value="1"/>
</dbReference>
<dbReference type="Pfam" id="PF00501">
    <property type="entry name" value="AMP-binding"/>
    <property type="match status" value="1"/>
</dbReference>
<evidence type="ECO:0008006" key="8">
    <source>
        <dbReference type="Google" id="ProtNLM"/>
    </source>
</evidence>
<dbReference type="InterPro" id="IPR042099">
    <property type="entry name" value="ANL_N_sf"/>
</dbReference>
<dbReference type="InterPro" id="IPR036736">
    <property type="entry name" value="ACP-like_sf"/>
</dbReference>
<dbReference type="InterPro" id="IPR000873">
    <property type="entry name" value="AMP-dep_synth/lig_dom"/>
</dbReference>
<dbReference type="Gene3D" id="3.40.50.12780">
    <property type="entry name" value="N-terminal domain of ligase-like"/>
    <property type="match status" value="1"/>
</dbReference>
<dbReference type="InterPro" id="IPR009081">
    <property type="entry name" value="PP-bd_ACP"/>
</dbReference>
<dbReference type="InterPro" id="IPR006162">
    <property type="entry name" value="Ppantetheine_attach_site"/>
</dbReference>
<accession>A0AAD9SFB8</accession>
<comment type="caution">
    <text evidence="6">The sequence shown here is derived from an EMBL/GenBank/DDBJ whole genome shotgun (WGS) entry which is preliminary data.</text>
</comment>
<evidence type="ECO:0000313" key="7">
    <source>
        <dbReference type="Proteomes" id="UP001265746"/>
    </source>
</evidence>
<gene>
    <name evidence="6" type="ORF">N8I77_005854</name>
</gene>
<dbReference type="Pfam" id="PF23562">
    <property type="entry name" value="AMP-binding_C_3"/>
    <property type="match status" value="1"/>
</dbReference>
<evidence type="ECO:0000259" key="3">
    <source>
        <dbReference type="Pfam" id="PF00501"/>
    </source>
</evidence>
<dbReference type="PROSITE" id="PS00012">
    <property type="entry name" value="PHOSPHOPANTETHEINE"/>
    <property type="match status" value="1"/>
</dbReference>
<dbReference type="PANTHER" id="PTHR43439:SF2">
    <property type="entry name" value="ENZYME, PUTATIVE (JCVI)-RELATED"/>
    <property type="match status" value="1"/>
</dbReference>
<dbReference type="SUPFAM" id="SSF47336">
    <property type="entry name" value="ACP-like"/>
    <property type="match status" value="1"/>
</dbReference>
<dbReference type="Gene3D" id="3.40.50.720">
    <property type="entry name" value="NAD(P)-binding Rossmann-like Domain"/>
    <property type="match status" value="1"/>
</dbReference>
<keyword evidence="1" id="KW-0596">Phosphopantetheine</keyword>
<feature type="domain" description="Thioester reductase (TE)" evidence="5">
    <location>
        <begin position="681"/>
        <end position="925"/>
    </location>
</feature>
<dbReference type="EMBL" id="JAUJFL010000003">
    <property type="protein sequence ID" value="KAK2607152.1"/>
    <property type="molecule type" value="Genomic_DNA"/>
</dbReference>
<dbReference type="Proteomes" id="UP001265746">
    <property type="component" value="Unassembled WGS sequence"/>
</dbReference>
<dbReference type="Pfam" id="PF00550">
    <property type="entry name" value="PP-binding"/>
    <property type="match status" value="1"/>
</dbReference>
<keyword evidence="7" id="KW-1185">Reference proteome</keyword>
<evidence type="ECO:0000256" key="1">
    <source>
        <dbReference type="ARBA" id="ARBA00022450"/>
    </source>
</evidence>
<dbReference type="InterPro" id="IPR013120">
    <property type="entry name" value="FAR_NAD-bd"/>
</dbReference>
<evidence type="ECO:0000259" key="4">
    <source>
        <dbReference type="Pfam" id="PF00550"/>
    </source>
</evidence>
<feature type="domain" description="Carrier" evidence="4">
    <location>
        <begin position="560"/>
        <end position="600"/>
    </location>
</feature>